<evidence type="ECO:0000313" key="5">
    <source>
        <dbReference type="EMBL" id="SVD67786.1"/>
    </source>
</evidence>
<feature type="non-terminal residue" evidence="5">
    <location>
        <position position="186"/>
    </location>
</feature>
<dbReference type="InterPro" id="IPR017689">
    <property type="entry name" value="BamD"/>
</dbReference>
<dbReference type="NCBIfam" id="TIGR03302">
    <property type="entry name" value="OM_YfiO"/>
    <property type="match status" value="1"/>
</dbReference>
<dbReference type="InterPro" id="IPR011990">
    <property type="entry name" value="TPR-like_helical_dom_sf"/>
</dbReference>
<protein>
    <recommendedName>
        <fullName evidence="4">Outer membrane lipoprotein BamD-like domain-containing protein</fullName>
    </recommendedName>
</protein>
<keyword evidence="1" id="KW-0732">Signal</keyword>
<organism evidence="5">
    <name type="scientific">marine metagenome</name>
    <dbReference type="NCBI Taxonomy" id="408172"/>
    <lineage>
        <taxon>unclassified sequences</taxon>
        <taxon>metagenomes</taxon>
        <taxon>ecological metagenomes</taxon>
    </lineage>
</organism>
<dbReference type="SUPFAM" id="SSF48452">
    <property type="entry name" value="TPR-like"/>
    <property type="match status" value="1"/>
</dbReference>
<sequence length="186" mass="22122">MLVNCGSKSVHLEEDLTPNFNKAMKFFDKGKYARAKDEFDYIIMTDPGSKLANESQHYKGEALFQMKEYDEAWVTFDRYVRFSNDVSKIEKSRYRICECTIYLTNSYQRDQKQTKRALDQLQMFLEDFPQSELVQDAEKAITELRIKLAEKDFEVGRLYLKLEEYESALIYFRSVLNNYYDTDFAD</sequence>
<evidence type="ECO:0000259" key="4">
    <source>
        <dbReference type="Pfam" id="PF13525"/>
    </source>
</evidence>
<dbReference type="EMBL" id="UINC01166048">
    <property type="protein sequence ID" value="SVD67786.1"/>
    <property type="molecule type" value="Genomic_DNA"/>
</dbReference>
<accession>A0A382X9B8</accession>
<dbReference type="AlphaFoldDB" id="A0A382X9B8"/>
<keyword evidence="3" id="KW-0998">Cell outer membrane</keyword>
<gene>
    <name evidence="5" type="ORF">METZ01_LOCUS420640</name>
</gene>
<evidence type="ECO:0000256" key="2">
    <source>
        <dbReference type="ARBA" id="ARBA00023136"/>
    </source>
</evidence>
<evidence type="ECO:0000256" key="3">
    <source>
        <dbReference type="ARBA" id="ARBA00023237"/>
    </source>
</evidence>
<keyword evidence="2" id="KW-0472">Membrane</keyword>
<reference evidence="5" key="1">
    <citation type="submission" date="2018-05" db="EMBL/GenBank/DDBJ databases">
        <authorList>
            <person name="Lanie J.A."/>
            <person name="Ng W.-L."/>
            <person name="Kazmierczak K.M."/>
            <person name="Andrzejewski T.M."/>
            <person name="Davidsen T.M."/>
            <person name="Wayne K.J."/>
            <person name="Tettelin H."/>
            <person name="Glass J.I."/>
            <person name="Rusch D."/>
            <person name="Podicherti R."/>
            <person name="Tsui H.-C.T."/>
            <person name="Winkler M.E."/>
        </authorList>
    </citation>
    <scope>NUCLEOTIDE SEQUENCE</scope>
</reference>
<feature type="domain" description="Outer membrane lipoprotein BamD-like" evidence="4">
    <location>
        <begin position="20"/>
        <end position="183"/>
    </location>
</feature>
<name>A0A382X9B8_9ZZZZ</name>
<dbReference type="InterPro" id="IPR039565">
    <property type="entry name" value="BamD-like"/>
</dbReference>
<dbReference type="InterPro" id="IPR019734">
    <property type="entry name" value="TPR_rpt"/>
</dbReference>
<dbReference type="PROSITE" id="PS50005">
    <property type="entry name" value="TPR"/>
    <property type="match status" value="1"/>
</dbReference>
<evidence type="ECO:0000256" key="1">
    <source>
        <dbReference type="ARBA" id="ARBA00022729"/>
    </source>
</evidence>
<proteinExistence type="predicted"/>
<dbReference type="Pfam" id="PF13525">
    <property type="entry name" value="YfiO"/>
    <property type="match status" value="1"/>
</dbReference>
<dbReference type="Gene3D" id="1.25.40.10">
    <property type="entry name" value="Tetratricopeptide repeat domain"/>
    <property type="match status" value="1"/>
</dbReference>